<dbReference type="EMBL" id="AZEF01000016">
    <property type="protein sequence ID" value="KRL02166.1"/>
    <property type="molecule type" value="Genomic_DNA"/>
</dbReference>
<proteinExistence type="predicted"/>
<dbReference type="Proteomes" id="UP000051621">
    <property type="component" value="Unassembled WGS sequence"/>
</dbReference>
<keyword evidence="1" id="KW-0812">Transmembrane</keyword>
<gene>
    <name evidence="2" type="ORF">FC81_GL000929</name>
</gene>
<comment type="caution">
    <text evidence="2">The sequence shown here is derived from an EMBL/GenBank/DDBJ whole genome shotgun (WGS) entry which is preliminary data.</text>
</comment>
<dbReference type="PATRIC" id="fig|1423731.3.peg.953"/>
<dbReference type="RefSeq" id="WP_057743271.1">
    <property type="nucleotide sequence ID" value="NZ_AZEF01000016.1"/>
</dbReference>
<dbReference type="AlphaFoldDB" id="A0A0R1M272"/>
<evidence type="ECO:0000313" key="3">
    <source>
        <dbReference type="Proteomes" id="UP000051621"/>
    </source>
</evidence>
<keyword evidence="1" id="KW-1133">Transmembrane helix</keyword>
<evidence type="ECO:0000313" key="2">
    <source>
        <dbReference type="EMBL" id="KRL02166.1"/>
    </source>
</evidence>
<feature type="transmembrane region" description="Helical" evidence="1">
    <location>
        <begin position="12"/>
        <end position="30"/>
    </location>
</feature>
<accession>A0A0R1M272</accession>
<sequence>MEKIKTKLQLAFALLSIFFIPLLIATIWAISTANKWIILGILLLDFFYLTIESTFFFVLLFNRFKKKPAEKSNESK</sequence>
<feature type="transmembrane region" description="Helical" evidence="1">
    <location>
        <begin position="36"/>
        <end position="61"/>
    </location>
</feature>
<evidence type="ECO:0000256" key="1">
    <source>
        <dbReference type="SAM" id="Phobius"/>
    </source>
</evidence>
<reference evidence="2 3" key="1">
    <citation type="journal article" date="2015" name="Genome Announc.">
        <title>Expanding the biotechnology potential of lactobacilli through comparative genomics of 213 strains and associated genera.</title>
        <authorList>
            <person name="Sun Z."/>
            <person name="Harris H.M."/>
            <person name="McCann A."/>
            <person name="Guo C."/>
            <person name="Argimon S."/>
            <person name="Zhang W."/>
            <person name="Yang X."/>
            <person name="Jeffery I.B."/>
            <person name="Cooney J.C."/>
            <person name="Kagawa T.F."/>
            <person name="Liu W."/>
            <person name="Song Y."/>
            <person name="Salvetti E."/>
            <person name="Wrobel A."/>
            <person name="Rasinkangas P."/>
            <person name="Parkhill J."/>
            <person name="Rea M.C."/>
            <person name="O'Sullivan O."/>
            <person name="Ritari J."/>
            <person name="Douillard F.P."/>
            <person name="Paul Ross R."/>
            <person name="Yang R."/>
            <person name="Briner A.E."/>
            <person name="Felis G.E."/>
            <person name="de Vos W.M."/>
            <person name="Barrangou R."/>
            <person name="Klaenhammer T.R."/>
            <person name="Caufield P.W."/>
            <person name="Cui Y."/>
            <person name="Zhang H."/>
            <person name="O'Toole P.W."/>
        </authorList>
    </citation>
    <scope>NUCLEOTIDE SEQUENCE [LARGE SCALE GENOMIC DNA]</scope>
    <source>
        <strain evidence="2 3">DSM 19910</strain>
    </source>
</reference>
<dbReference type="OrthoDB" id="2320468at2"/>
<keyword evidence="3" id="KW-1185">Reference proteome</keyword>
<protein>
    <submittedName>
        <fullName evidence="2">Uncharacterized protein</fullName>
    </submittedName>
</protein>
<organism evidence="2 3">
    <name type="scientific">Liquorilactobacillus capillatus DSM 19910</name>
    <dbReference type="NCBI Taxonomy" id="1423731"/>
    <lineage>
        <taxon>Bacteria</taxon>
        <taxon>Bacillati</taxon>
        <taxon>Bacillota</taxon>
        <taxon>Bacilli</taxon>
        <taxon>Lactobacillales</taxon>
        <taxon>Lactobacillaceae</taxon>
        <taxon>Liquorilactobacillus</taxon>
    </lineage>
</organism>
<name>A0A0R1M272_9LACO</name>
<keyword evidence="1" id="KW-0472">Membrane</keyword>